<keyword evidence="1" id="KW-0472">Membrane</keyword>
<keyword evidence="1" id="KW-1133">Transmembrane helix</keyword>
<reference evidence="2" key="1">
    <citation type="journal article" date="2013" name="Genetics">
        <title>The draft genome and transcriptome of Panagrellus redivivus are shaped by the harsh demands of a free-living lifestyle.</title>
        <authorList>
            <person name="Srinivasan J."/>
            <person name="Dillman A.R."/>
            <person name="Macchietto M.G."/>
            <person name="Heikkinen L."/>
            <person name="Lakso M."/>
            <person name="Fracchia K.M."/>
            <person name="Antoshechkin I."/>
            <person name="Mortazavi A."/>
            <person name="Wong G."/>
            <person name="Sternberg P.W."/>
        </authorList>
    </citation>
    <scope>NUCLEOTIDE SEQUENCE [LARGE SCALE GENOMIC DNA]</scope>
    <source>
        <strain evidence="2">MT8872</strain>
    </source>
</reference>
<sequence>MAPSPSEDPYQCLQSFTFECHAPNCCASYHQRFMMLLFAIGVFVFAILVGFIWMAVDFRPSKYRAAVSRYQNKRRSTVAETTEVQVRSIEETKYLRRMSEINPLARHSQYV</sequence>
<dbReference type="Proteomes" id="UP000492821">
    <property type="component" value="Unassembled WGS sequence"/>
</dbReference>
<reference evidence="3" key="2">
    <citation type="submission" date="2020-10" db="UniProtKB">
        <authorList>
            <consortium name="WormBaseParasite"/>
        </authorList>
    </citation>
    <scope>IDENTIFICATION</scope>
</reference>
<protein>
    <submittedName>
        <fullName evidence="3">Uncharacterized protein</fullName>
    </submittedName>
</protein>
<name>A0A7E4VY65_PANRE</name>
<evidence type="ECO:0000313" key="3">
    <source>
        <dbReference type="WBParaSite" id="Pan_g457.t1"/>
    </source>
</evidence>
<dbReference type="AlphaFoldDB" id="A0A7E4VY65"/>
<organism evidence="2 3">
    <name type="scientific">Panagrellus redivivus</name>
    <name type="common">Microworm</name>
    <dbReference type="NCBI Taxonomy" id="6233"/>
    <lineage>
        <taxon>Eukaryota</taxon>
        <taxon>Metazoa</taxon>
        <taxon>Ecdysozoa</taxon>
        <taxon>Nematoda</taxon>
        <taxon>Chromadorea</taxon>
        <taxon>Rhabditida</taxon>
        <taxon>Tylenchina</taxon>
        <taxon>Panagrolaimomorpha</taxon>
        <taxon>Panagrolaimoidea</taxon>
        <taxon>Panagrolaimidae</taxon>
        <taxon>Panagrellus</taxon>
    </lineage>
</organism>
<evidence type="ECO:0000313" key="2">
    <source>
        <dbReference type="Proteomes" id="UP000492821"/>
    </source>
</evidence>
<evidence type="ECO:0000256" key="1">
    <source>
        <dbReference type="SAM" id="Phobius"/>
    </source>
</evidence>
<accession>A0A7E4VY65</accession>
<proteinExistence type="predicted"/>
<dbReference type="WBParaSite" id="Pan_g457.t1">
    <property type="protein sequence ID" value="Pan_g457.t1"/>
    <property type="gene ID" value="Pan_g457"/>
</dbReference>
<feature type="transmembrane region" description="Helical" evidence="1">
    <location>
        <begin position="33"/>
        <end position="56"/>
    </location>
</feature>
<keyword evidence="1" id="KW-0812">Transmembrane</keyword>
<keyword evidence="2" id="KW-1185">Reference proteome</keyword>